<dbReference type="RefSeq" id="WP_034165210.1">
    <property type="nucleotide sequence ID" value="NZ_CP006664.1"/>
</dbReference>
<dbReference type="HOGENOM" id="CLU_049301_12_0_6"/>
<proteinExistence type="inferred from homology"/>
<accession>A0A076LWN8</accession>
<dbReference type="InterPro" id="IPR006015">
    <property type="entry name" value="Universal_stress_UspA"/>
</dbReference>
<organism evidence="3 4">
    <name type="scientific">Edwardsiella anguillarum ET080813</name>
    <dbReference type="NCBI Taxonomy" id="667120"/>
    <lineage>
        <taxon>Bacteria</taxon>
        <taxon>Pseudomonadati</taxon>
        <taxon>Pseudomonadota</taxon>
        <taxon>Gammaproteobacteria</taxon>
        <taxon>Enterobacterales</taxon>
        <taxon>Hafniaceae</taxon>
        <taxon>Edwardsiella</taxon>
    </lineage>
</organism>
<dbReference type="InterPro" id="IPR014729">
    <property type="entry name" value="Rossmann-like_a/b/a_fold"/>
</dbReference>
<feature type="domain" description="UspA" evidence="2">
    <location>
        <begin position="1"/>
        <end position="143"/>
    </location>
</feature>
<dbReference type="GeneID" id="33940903"/>
<evidence type="ECO:0000313" key="4">
    <source>
        <dbReference type="Proteomes" id="UP000028681"/>
    </source>
</evidence>
<dbReference type="SUPFAM" id="SSF52402">
    <property type="entry name" value="Adenine nucleotide alpha hydrolases-like"/>
    <property type="match status" value="1"/>
</dbReference>
<name>A0A076LWN8_9GAMM</name>
<dbReference type="AlphaFoldDB" id="A0A076LWN8"/>
<dbReference type="PANTHER" id="PTHR46268">
    <property type="entry name" value="STRESS RESPONSE PROTEIN NHAX"/>
    <property type="match status" value="1"/>
</dbReference>
<comment type="similarity">
    <text evidence="1">Belongs to the universal stress protein A family.</text>
</comment>
<dbReference type="PANTHER" id="PTHR46268:SF6">
    <property type="entry name" value="UNIVERSAL STRESS PROTEIN UP12"/>
    <property type="match status" value="1"/>
</dbReference>
<evidence type="ECO:0000259" key="2">
    <source>
        <dbReference type="Pfam" id="PF00582"/>
    </source>
</evidence>
<evidence type="ECO:0000313" key="3">
    <source>
        <dbReference type="EMBL" id="AIJ09889.1"/>
    </source>
</evidence>
<gene>
    <name evidence="3" type="ORF">ETEE_3467</name>
</gene>
<evidence type="ECO:0000256" key="1">
    <source>
        <dbReference type="ARBA" id="ARBA00008791"/>
    </source>
</evidence>
<dbReference type="CDD" id="cd00293">
    <property type="entry name" value="USP-like"/>
    <property type="match status" value="1"/>
</dbReference>
<dbReference type="Pfam" id="PF00582">
    <property type="entry name" value="Usp"/>
    <property type="match status" value="1"/>
</dbReference>
<protein>
    <submittedName>
        <fullName evidence="3">Universal stress family protein</fullName>
    </submittedName>
</protein>
<dbReference type="Proteomes" id="UP000028681">
    <property type="component" value="Chromosome"/>
</dbReference>
<dbReference type="PRINTS" id="PR01438">
    <property type="entry name" value="UNVRSLSTRESS"/>
</dbReference>
<dbReference type="Gene3D" id="3.40.50.620">
    <property type="entry name" value="HUPs"/>
    <property type="match status" value="1"/>
</dbReference>
<dbReference type="KEGG" id="ete:ETEE_3467"/>
<dbReference type="EMBL" id="CP006664">
    <property type="protein sequence ID" value="AIJ09889.1"/>
    <property type="molecule type" value="Genomic_DNA"/>
</dbReference>
<dbReference type="InterPro" id="IPR006016">
    <property type="entry name" value="UspA"/>
</dbReference>
<sequence length="143" mass="15910">MYQNILLPLDLGEEALTAMALEQVKAVIRSPDTRVRLMYVVAQIPDFILNRFNPQTNQFDDVMSAELRSRLQALTDTLALPAENISVVVRQGGIYDEILKEAQCINADLILIGSRRPSMKTYLLGSNAAAIVRHARTSVLVAR</sequence>
<reference evidence="3 4" key="1">
    <citation type="journal article" date="2012" name="PLoS ONE">
        <title>Edwardsiella comparative phylogenomics reveal the new intra/inter-species taxonomic relationships, virulence evolution and niche adaptation mechanisms.</title>
        <authorList>
            <person name="Yang M."/>
            <person name="Lv Y."/>
            <person name="Xiao J."/>
            <person name="Wu H."/>
            <person name="Zheng H."/>
            <person name="Liu Q."/>
            <person name="Zhang Y."/>
            <person name="Wang Q."/>
        </authorList>
    </citation>
    <scope>NUCLEOTIDE SEQUENCE [LARGE SCALE GENOMIC DNA]</scope>
    <source>
        <strain evidence="4">080813</strain>
    </source>
</reference>